<keyword evidence="1" id="KW-1133">Transmembrane helix</keyword>
<dbReference type="Proteomes" id="UP000598971">
    <property type="component" value="Unassembled WGS sequence"/>
</dbReference>
<accession>A0A8J8FEX0</accession>
<dbReference type="InterPro" id="IPR008993">
    <property type="entry name" value="TIMP-like_OB-fold"/>
</dbReference>
<sequence length="204" mass="23956">MERVFSSFNFDLTASQMTTIYSKTFWVFLFSLIFCKNLLACTCYIPTIEEEYKRSELVVMGKIVGVDTITAGNYIWQDKQGIKYGKHKYSIGFEDLVRVKLIPEINFKSSTQLPDTIYILTSTQSTACGYQFPPYYTQIPSSYYDFIIYADRWIDYSIEEVAKDNRRIKQIKRTILQNTFFTSKCRLTQHSSEEELNKLKKLKT</sequence>
<dbReference type="SUPFAM" id="SSF50242">
    <property type="entry name" value="TIMP-like"/>
    <property type="match status" value="1"/>
</dbReference>
<evidence type="ECO:0000313" key="3">
    <source>
        <dbReference type="Proteomes" id="UP000598971"/>
    </source>
</evidence>
<dbReference type="AlphaFoldDB" id="A0A8J8FEX0"/>
<comment type="caution">
    <text evidence="2">The sequence shown here is derived from an EMBL/GenBank/DDBJ whole genome shotgun (WGS) entry which is preliminary data.</text>
</comment>
<gene>
    <name evidence="2" type="ORF">GD597_06465</name>
</gene>
<keyword evidence="3" id="KW-1185">Reference proteome</keyword>
<evidence type="ECO:0000313" key="2">
    <source>
        <dbReference type="EMBL" id="NNV55094.1"/>
    </source>
</evidence>
<dbReference type="Gene3D" id="2.40.50.120">
    <property type="match status" value="1"/>
</dbReference>
<proteinExistence type="predicted"/>
<dbReference type="RefSeq" id="WP_171607025.1">
    <property type="nucleotide sequence ID" value="NZ_WHPF01000004.1"/>
</dbReference>
<dbReference type="EMBL" id="WHPF01000004">
    <property type="protein sequence ID" value="NNV55094.1"/>
    <property type="molecule type" value="Genomic_DNA"/>
</dbReference>
<reference evidence="2" key="1">
    <citation type="submission" date="2019-10" db="EMBL/GenBank/DDBJ databases">
        <title>Draft genome sequence of Panacibacter sp. KCS-6.</title>
        <authorList>
            <person name="Yim K.J."/>
        </authorList>
    </citation>
    <scope>NUCLEOTIDE SEQUENCE</scope>
    <source>
        <strain evidence="2">KCS-6</strain>
    </source>
</reference>
<keyword evidence="1" id="KW-0812">Transmembrane</keyword>
<keyword evidence="1" id="KW-0472">Membrane</keyword>
<name>A0A8J8FEX0_9BACT</name>
<feature type="transmembrane region" description="Helical" evidence="1">
    <location>
        <begin position="25"/>
        <end position="45"/>
    </location>
</feature>
<organism evidence="2 3">
    <name type="scientific">Limnovirga soli</name>
    <dbReference type="NCBI Taxonomy" id="2656915"/>
    <lineage>
        <taxon>Bacteria</taxon>
        <taxon>Pseudomonadati</taxon>
        <taxon>Bacteroidota</taxon>
        <taxon>Chitinophagia</taxon>
        <taxon>Chitinophagales</taxon>
        <taxon>Chitinophagaceae</taxon>
        <taxon>Limnovirga</taxon>
    </lineage>
</organism>
<evidence type="ECO:0000256" key="1">
    <source>
        <dbReference type="SAM" id="Phobius"/>
    </source>
</evidence>
<protein>
    <submittedName>
        <fullName evidence="2">Uncharacterized protein</fullName>
    </submittedName>
</protein>